<protein>
    <submittedName>
        <fullName evidence="1">Uncharacterized protein</fullName>
    </submittedName>
</protein>
<proteinExistence type="predicted"/>
<dbReference type="AlphaFoldDB" id="A0AAV7QAQ5"/>
<comment type="caution">
    <text evidence="1">The sequence shown here is derived from an EMBL/GenBank/DDBJ whole genome shotgun (WGS) entry which is preliminary data.</text>
</comment>
<reference evidence="1" key="1">
    <citation type="journal article" date="2022" name="bioRxiv">
        <title>Sequencing and chromosome-scale assembly of the giantPleurodeles waltlgenome.</title>
        <authorList>
            <person name="Brown T."/>
            <person name="Elewa A."/>
            <person name="Iarovenko S."/>
            <person name="Subramanian E."/>
            <person name="Araus A.J."/>
            <person name="Petzold A."/>
            <person name="Susuki M."/>
            <person name="Suzuki K.-i.T."/>
            <person name="Hayashi T."/>
            <person name="Toyoda A."/>
            <person name="Oliveira C."/>
            <person name="Osipova E."/>
            <person name="Leigh N.D."/>
            <person name="Simon A."/>
            <person name="Yun M.H."/>
        </authorList>
    </citation>
    <scope>NUCLEOTIDE SEQUENCE</scope>
    <source>
        <strain evidence="1">20211129_DDA</strain>
        <tissue evidence="1">Liver</tissue>
    </source>
</reference>
<organism evidence="1 2">
    <name type="scientific">Pleurodeles waltl</name>
    <name type="common">Iberian ribbed newt</name>
    <dbReference type="NCBI Taxonomy" id="8319"/>
    <lineage>
        <taxon>Eukaryota</taxon>
        <taxon>Metazoa</taxon>
        <taxon>Chordata</taxon>
        <taxon>Craniata</taxon>
        <taxon>Vertebrata</taxon>
        <taxon>Euteleostomi</taxon>
        <taxon>Amphibia</taxon>
        <taxon>Batrachia</taxon>
        <taxon>Caudata</taxon>
        <taxon>Salamandroidea</taxon>
        <taxon>Salamandridae</taxon>
        <taxon>Pleurodelinae</taxon>
        <taxon>Pleurodeles</taxon>
    </lineage>
</organism>
<sequence>MALALAGRPDQCRGFTGPARSLHDHLALRCRGGGPGPASGVFRYLGGRFPRKNKNKVAAGGVFRYLGGRFPRKNKNKVAAGKWGG</sequence>
<accession>A0AAV7QAQ5</accession>
<gene>
    <name evidence="1" type="ORF">NDU88_003678</name>
</gene>
<dbReference type="EMBL" id="JANPWB010000010">
    <property type="protein sequence ID" value="KAJ1137265.1"/>
    <property type="molecule type" value="Genomic_DNA"/>
</dbReference>
<evidence type="ECO:0000313" key="1">
    <source>
        <dbReference type="EMBL" id="KAJ1137265.1"/>
    </source>
</evidence>
<name>A0AAV7QAQ5_PLEWA</name>
<evidence type="ECO:0000313" key="2">
    <source>
        <dbReference type="Proteomes" id="UP001066276"/>
    </source>
</evidence>
<dbReference type="Proteomes" id="UP001066276">
    <property type="component" value="Chromosome 6"/>
</dbReference>
<keyword evidence="2" id="KW-1185">Reference proteome</keyword>